<organism evidence="5 6">
    <name type="scientific">Myripristis murdjan</name>
    <name type="common">pinecone soldierfish</name>
    <dbReference type="NCBI Taxonomy" id="586833"/>
    <lineage>
        <taxon>Eukaryota</taxon>
        <taxon>Metazoa</taxon>
        <taxon>Chordata</taxon>
        <taxon>Craniata</taxon>
        <taxon>Vertebrata</taxon>
        <taxon>Euteleostomi</taxon>
        <taxon>Actinopterygii</taxon>
        <taxon>Neopterygii</taxon>
        <taxon>Teleostei</taxon>
        <taxon>Neoteleostei</taxon>
        <taxon>Acanthomorphata</taxon>
        <taxon>Holocentriformes</taxon>
        <taxon>Holocentridae</taxon>
        <taxon>Myripristis</taxon>
    </lineage>
</organism>
<evidence type="ECO:0000313" key="5">
    <source>
        <dbReference type="Ensembl" id="ENSMMDP00005031021.1"/>
    </source>
</evidence>
<sequence length="249" mass="27329">MCCFHVYLGIFINSTCAVISTLHLPFSSSKLSAVLCVTASAVISVESTLYGRSDSETCSTGRPAEQLSNTECSLQGTLEILKSRCNGKRVCELNANVFQSSDPCPGTHKYLETTVMSNLILDTLTVHIIAFFPVSLSDPGQIIVVHSADYGRHDRTTCSYKRPASQLQNVYCSRPTKKVAESCNGRNSCTIYASNSVFGDPCHGTYKYLELIYTCQCKCLKRGCFTFILLRLTVGFHHMCKKKTPGAGK</sequence>
<dbReference type="Ensembl" id="ENSMMDT00005031728.1">
    <property type="protein sequence ID" value="ENSMMDP00005031021.1"/>
    <property type="gene ID" value="ENSMMDG00005014603.1"/>
</dbReference>
<dbReference type="Proteomes" id="UP000472263">
    <property type="component" value="Chromosome 7"/>
</dbReference>
<keyword evidence="6" id="KW-1185">Reference proteome</keyword>
<name>A0A667ZDN2_9TELE</name>
<keyword evidence="1" id="KW-0430">Lectin</keyword>
<evidence type="ECO:0000259" key="4">
    <source>
        <dbReference type="PROSITE" id="PS50228"/>
    </source>
</evidence>
<evidence type="ECO:0000256" key="2">
    <source>
        <dbReference type="ARBA" id="ARBA00022737"/>
    </source>
</evidence>
<dbReference type="Pfam" id="PF02140">
    <property type="entry name" value="SUEL_Lectin"/>
    <property type="match status" value="2"/>
</dbReference>
<dbReference type="InterPro" id="IPR000922">
    <property type="entry name" value="Lectin_gal-bd_dom"/>
</dbReference>
<proteinExistence type="predicted"/>
<feature type="signal peptide" evidence="3">
    <location>
        <begin position="1"/>
        <end position="17"/>
    </location>
</feature>
<reference evidence="5" key="1">
    <citation type="submission" date="2019-06" db="EMBL/GenBank/DDBJ databases">
        <authorList>
            <consortium name="Wellcome Sanger Institute Data Sharing"/>
        </authorList>
    </citation>
    <scope>NUCLEOTIDE SEQUENCE [LARGE SCALE GENOMIC DNA]</scope>
</reference>
<reference evidence="5" key="2">
    <citation type="submission" date="2025-08" db="UniProtKB">
        <authorList>
            <consortium name="Ensembl"/>
        </authorList>
    </citation>
    <scope>IDENTIFICATION</scope>
</reference>
<protein>
    <recommendedName>
        <fullName evidence="4">SUEL-type lectin domain-containing protein</fullName>
    </recommendedName>
</protein>
<dbReference type="AlphaFoldDB" id="A0A667ZDN2"/>
<dbReference type="Gene3D" id="2.60.120.740">
    <property type="match status" value="2"/>
</dbReference>
<dbReference type="GeneTree" id="ENSGT00940000154285"/>
<evidence type="ECO:0000256" key="3">
    <source>
        <dbReference type="SAM" id="SignalP"/>
    </source>
</evidence>
<dbReference type="PROSITE" id="PS50228">
    <property type="entry name" value="SUEL_LECTIN"/>
    <property type="match status" value="2"/>
</dbReference>
<evidence type="ECO:0000313" key="6">
    <source>
        <dbReference type="Proteomes" id="UP000472263"/>
    </source>
</evidence>
<dbReference type="PANTHER" id="PTHR46780">
    <property type="entry name" value="PROTEIN EVA-1"/>
    <property type="match status" value="1"/>
</dbReference>
<feature type="domain" description="SUEL-type lectin" evidence="4">
    <location>
        <begin position="36"/>
        <end position="118"/>
    </location>
</feature>
<keyword evidence="3" id="KW-0732">Signal</keyword>
<feature type="domain" description="SUEL-type lectin" evidence="4">
    <location>
        <begin position="138"/>
        <end position="216"/>
    </location>
</feature>
<dbReference type="InterPro" id="IPR043159">
    <property type="entry name" value="Lectin_gal-bd_sf"/>
</dbReference>
<keyword evidence="2" id="KW-0677">Repeat</keyword>
<feature type="chain" id="PRO_5025411065" description="SUEL-type lectin domain-containing protein" evidence="3">
    <location>
        <begin position="18"/>
        <end position="249"/>
    </location>
</feature>
<evidence type="ECO:0000256" key="1">
    <source>
        <dbReference type="ARBA" id="ARBA00022734"/>
    </source>
</evidence>
<reference evidence="5" key="3">
    <citation type="submission" date="2025-09" db="UniProtKB">
        <authorList>
            <consortium name="Ensembl"/>
        </authorList>
    </citation>
    <scope>IDENTIFICATION</scope>
</reference>
<accession>A0A667ZDN2</accession>
<dbReference type="GO" id="GO:0030246">
    <property type="term" value="F:carbohydrate binding"/>
    <property type="evidence" value="ECO:0007669"/>
    <property type="project" value="UniProtKB-KW"/>
</dbReference>